<evidence type="ECO:0000256" key="9">
    <source>
        <dbReference type="NCBIfam" id="TIGR00187"/>
    </source>
</evidence>
<evidence type="ECO:0000256" key="10">
    <source>
        <dbReference type="PROSITE-ProRule" id="PRU00524"/>
    </source>
</evidence>
<gene>
    <name evidence="12" type="ORF">GJV77_03680</name>
</gene>
<feature type="repeat" description="Lumazine-binding" evidence="10">
    <location>
        <begin position="1"/>
        <end position="95"/>
    </location>
</feature>
<evidence type="ECO:0000256" key="1">
    <source>
        <dbReference type="ARBA" id="ARBA00000968"/>
    </source>
</evidence>
<comment type="catalytic activity">
    <reaction evidence="1">
        <text>2 6,7-dimethyl-8-(1-D-ribityl)lumazine + H(+) = 5-amino-6-(D-ribitylamino)uracil + riboflavin</text>
        <dbReference type="Rhea" id="RHEA:20772"/>
        <dbReference type="ChEBI" id="CHEBI:15378"/>
        <dbReference type="ChEBI" id="CHEBI:15934"/>
        <dbReference type="ChEBI" id="CHEBI:57986"/>
        <dbReference type="ChEBI" id="CHEBI:58201"/>
        <dbReference type="EC" id="2.5.1.9"/>
    </reaction>
</comment>
<comment type="function">
    <text evidence="2">Catalyzes the dismutation of two molecules of 6,7-dimethyl-8-ribityllumazine, resulting in the formation of riboflavin and 5-amino-6-(D-ribitylamino)uracil.</text>
</comment>
<dbReference type="PIRSF" id="PIRSF000498">
    <property type="entry name" value="Riboflavin_syn_A"/>
    <property type="match status" value="1"/>
</dbReference>
<dbReference type="EMBL" id="WMJY01000005">
    <property type="protein sequence ID" value="MTH29018.1"/>
    <property type="molecule type" value="Genomic_DNA"/>
</dbReference>
<dbReference type="PANTHER" id="PTHR21098:SF12">
    <property type="entry name" value="RIBOFLAVIN SYNTHASE"/>
    <property type="match status" value="1"/>
</dbReference>
<evidence type="ECO:0000256" key="2">
    <source>
        <dbReference type="ARBA" id="ARBA00002803"/>
    </source>
</evidence>
<dbReference type="InterPro" id="IPR017938">
    <property type="entry name" value="Riboflavin_synthase-like_b-brl"/>
</dbReference>
<evidence type="ECO:0000256" key="7">
    <source>
        <dbReference type="ARBA" id="ARBA00022679"/>
    </source>
</evidence>
<reference evidence="12 13" key="1">
    <citation type="journal article" date="2006" name="Int. J. Syst. Evol. Microbiol.">
        <title>Myroides pelagicus sp. nov., isolated from seawater in Thailand.</title>
        <authorList>
            <person name="Yoon J."/>
            <person name="Maneerat S."/>
            <person name="Kawai F."/>
            <person name="Yokota A."/>
        </authorList>
    </citation>
    <scope>NUCLEOTIDE SEQUENCE [LARGE SCALE GENOMIC DNA]</scope>
    <source>
        <strain evidence="12 13">SM1T</strain>
    </source>
</reference>
<dbReference type="FunFam" id="2.40.30.20:FF:000004">
    <property type="entry name" value="Riboflavin synthase, alpha subunit"/>
    <property type="match status" value="1"/>
</dbReference>
<dbReference type="NCBIfam" id="TIGR00187">
    <property type="entry name" value="ribE"/>
    <property type="match status" value="1"/>
</dbReference>
<dbReference type="EC" id="2.5.1.9" evidence="4 9"/>
<evidence type="ECO:0000256" key="4">
    <source>
        <dbReference type="ARBA" id="ARBA00012827"/>
    </source>
</evidence>
<evidence type="ECO:0000259" key="11">
    <source>
        <dbReference type="PROSITE" id="PS51177"/>
    </source>
</evidence>
<evidence type="ECO:0000256" key="3">
    <source>
        <dbReference type="ARBA" id="ARBA00004887"/>
    </source>
</evidence>
<name>A0A7K1GJP2_9FLAO</name>
<dbReference type="InterPro" id="IPR026017">
    <property type="entry name" value="Lumazine-bd_dom"/>
</dbReference>
<keyword evidence="7 12" id="KW-0808">Transferase</keyword>
<dbReference type="Pfam" id="PF00677">
    <property type="entry name" value="Lum_binding"/>
    <property type="match status" value="2"/>
</dbReference>
<keyword evidence="13" id="KW-1185">Reference proteome</keyword>
<dbReference type="GO" id="GO:0004746">
    <property type="term" value="F:riboflavin synthase activity"/>
    <property type="evidence" value="ECO:0007669"/>
    <property type="project" value="UniProtKB-UniRule"/>
</dbReference>
<dbReference type="RefSeq" id="WP_155035000.1">
    <property type="nucleotide sequence ID" value="NZ_JAYMMG010000003.1"/>
</dbReference>
<evidence type="ECO:0000256" key="8">
    <source>
        <dbReference type="ARBA" id="ARBA00022737"/>
    </source>
</evidence>
<evidence type="ECO:0000313" key="12">
    <source>
        <dbReference type="EMBL" id="MTH29018.1"/>
    </source>
</evidence>
<dbReference type="InterPro" id="IPR023366">
    <property type="entry name" value="ATP_synth_asu-like_sf"/>
</dbReference>
<dbReference type="PROSITE" id="PS51177">
    <property type="entry name" value="LUMAZINE_BIND"/>
    <property type="match status" value="2"/>
</dbReference>
<dbReference type="CDD" id="cd00402">
    <property type="entry name" value="Riboflavin_synthase_like"/>
    <property type="match status" value="1"/>
</dbReference>
<evidence type="ECO:0000256" key="6">
    <source>
        <dbReference type="ARBA" id="ARBA00022619"/>
    </source>
</evidence>
<evidence type="ECO:0000256" key="5">
    <source>
        <dbReference type="ARBA" id="ARBA00013950"/>
    </source>
</evidence>
<dbReference type="PANTHER" id="PTHR21098">
    <property type="entry name" value="RIBOFLAVIN SYNTHASE ALPHA CHAIN"/>
    <property type="match status" value="1"/>
</dbReference>
<dbReference type="NCBIfam" id="NF006767">
    <property type="entry name" value="PRK09289.1"/>
    <property type="match status" value="1"/>
</dbReference>
<proteinExistence type="predicted"/>
<dbReference type="SUPFAM" id="SSF63380">
    <property type="entry name" value="Riboflavin synthase domain-like"/>
    <property type="match status" value="2"/>
</dbReference>
<feature type="repeat" description="Lumazine-binding" evidence="10">
    <location>
        <begin position="96"/>
        <end position="192"/>
    </location>
</feature>
<accession>A0A7K1GJP2</accession>
<dbReference type="Gene3D" id="2.40.30.20">
    <property type="match status" value="2"/>
</dbReference>
<dbReference type="OrthoDB" id="9788537at2"/>
<organism evidence="12 13">
    <name type="scientific">Myroides pelagicus</name>
    <dbReference type="NCBI Taxonomy" id="270914"/>
    <lineage>
        <taxon>Bacteria</taxon>
        <taxon>Pseudomonadati</taxon>
        <taxon>Bacteroidota</taxon>
        <taxon>Flavobacteriia</taxon>
        <taxon>Flavobacteriales</taxon>
        <taxon>Flavobacteriaceae</taxon>
        <taxon>Myroides</taxon>
    </lineage>
</organism>
<evidence type="ECO:0000313" key="13">
    <source>
        <dbReference type="Proteomes" id="UP000488936"/>
    </source>
</evidence>
<dbReference type="AlphaFoldDB" id="A0A7K1GJP2"/>
<feature type="domain" description="Lumazine-binding" evidence="11">
    <location>
        <begin position="96"/>
        <end position="192"/>
    </location>
</feature>
<comment type="caution">
    <text evidence="12">The sequence shown here is derived from an EMBL/GenBank/DDBJ whole genome shotgun (WGS) entry which is preliminary data.</text>
</comment>
<dbReference type="InterPro" id="IPR001783">
    <property type="entry name" value="Lumazine-bd"/>
</dbReference>
<keyword evidence="6" id="KW-0686">Riboflavin biosynthesis</keyword>
<sequence>MFTGIVESIGKIEKINSDRSNLHITVDCNFTQELKVDQSVLHNGICLTVVSIEGQQYVVTAVKETIDITTVGTWTEGMHINLERAMLFNGRLDGHIVQGHVDHIGTCVGIEDVDGSTYYHFEYKADSLHTTIEKGSVTIDGTSLTVVDSGVNTFKVAIIPYTKAHTIFQYYQVGTQVNLEFDVIGKYVTKLMQLGKL</sequence>
<protein>
    <recommendedName>
        <fullName evidence="5 9">Riboflavin synthase</fullName>
        <ecNumber evidence="4 9">2.5.1.9</ecNumber>
    </recommendedName>
</protein>
<comment type="pathway">
    <text evidence="3">Cofactor biosynthesis; riboflavin biosynthesis; riboflavin from 2-hydroxy-3-oxobutyl phosphate and 5-amino-6-(D-ribitylamino)uracil: step 2/2.</text>
</comment>
<dbReference type="Proteomes" id="UP000488936">
    <property type="component" value="Unassembled WGS sequence"/>
</dbReference>
<keyword evidence="8" id="KW-0677">Repeat</keyword>
<dbReference type="GO" id="GO:0009231">
    <property type="term" value="P:riboflavin biosynthetic process"/>
    <property type="evidence" value="ECO:0007669"/>
    <property type="project" value="UniProtKB-KW"/>
</dbReference>
<feature type="domain" description="Lumazine-binding" evidence="11">
    <location>
        <begin position="1"/>
        <end position="95"/>
    </location>
</feature>